<evidence type="ECO:0000313" key="4">
    <source>
        <dbReference type="Proteomes" id="UP000298663"/>
    </source>
</evidence>
<evidence type="ECO:0000256" key="1">
    <source>
        <dbReference type="SAM" id="MobiDB-lite"/>
    </source>
</evidence>
<comment type="caution">
    <text evidence="3">The sequence shown here is derived from an EMBL/GenBank/DDBJ whole genome shotgun (WGS) entry which is preliminary data.</text>
</comment>
<protein>
    <submittedName>
        <fullName evidence="3">Uncharacterized protein</fullName>
    </submittedName>
</protein>
<gene>
    <name evidence="3" type="ORF">L596_016402</name>
</gene>
<organism evidence="3 4">
    <name type="scientific">Steinernema carpocapsae</name>
    <name type="common">Entomopathogenic nematode</name>
    <dbReference type="NCBI Taxonomy" id="34508"/>
    <lineage>
        <taxon>Eukaryota</taxon>
        <taxon>Metazoa</taxon>
        <taxon>Ecdysozoa</taxon>
        <taxon>Nematoda</taxon>
        <taxon>Chromadorea</taxon>
        <taxon>Rhabditida</taxon>
        <taxon>Tylenchina</taxon>
        <taxon>Panagrolaimomorpha</taxon>
        <taxon>Strongyloidoidea</taxon>
        <taxon>Steinernematidae</taxon>
        <taxon>Steinernema</taxon>
    </lineage>
</organism>
<keyword evidence="2" id="KW-1133">Transmembrane helix</keyword>
<evidence type="ECO:0000313" key="3">
    <source>
        <dbReference type="EMBL" id="TKR82719.1"/>
    </source>
</evidence>
<keyword evidence="2" id="KW-0472">Membrane</keyword>
<reference evidence="3 4" key="2">
    <citation type="journal article" date="2019" name="G3 (Bethesda)">
        <title>Hybrid Assembly of the Genome of the Entomopathogenic Nematode Steinernema carpocapsae Identifies the X-Chromosome.</title>
        <authorList>
            <person name="Serra L."/>
            <person name="Macchietto M."/>
            <person name="Macias-Munoz A."/>
            <person name="McGill C.J."/>
            <person name="Rodriguez I.M."/>
            <person name="Rodriguez B."/>
            <person name="Murad R."/>
            <person name="Mortazavi A."/>
        </authorList>
    </citation>
    <scope>NUCLEOTIDE SEQUENCE [LARGE SCALE GENOMIC DNA]</scope>
    <source>
        <strain evidence="3 4">ALL</strain>
    </source>
</reference>
<feature type="compositionally biased region" description="Basic and acidic residues" evidence="1">
    <location>
        <begin position="100"/>
        <end position="111"/>
    </location>
</feature>
<accession>A0A4U5NHV9</accession>
<dbReference type="EMBL" id="AZBU02000004">
    <property type="protein sequence ID" value="TKR82719.1"/>
    <property type="molecule type" value="Genomic_DNA"/>
</dbReference>
<dbReference type="Proteomes" id="UP000298663">
    <property type="component" value="Unassembled WGS sequence"/>
</dbReference>
<keyword evidence="2" id="KW-0812">Transmembrane</keyword>
<dbReference type="AlphaFoldDB" id="A0A4U5NHV9"/>
<evidence type="ECO:0000256" key="2">
    <source>
        <dbReference type="SAM" id="Phobius"/>
    </source>
</evidence>
<keyword evidence="4" id="KW-1185">Reference proteome</keyword>
<proteinExistence type="predicted"/>
<feature type="transmembrane region" description="Helical" evidence="2">
    <location>
        <begin position="6"/>
        <end position="27"/>
    </location>
</feature>
<name>A0A4U5NHV9_STECR</name>
<feature type="region of interest" description="Disordered" evidence="1">
    <location>
        <begin position="86"/>
        <end position="111"/>
    </location>
</feature>
<reference evidence="3 4" key="1">
    <citation type="journal article" date="2015" name="Genome Biol.">
        <title>Comparative genomics of Steinernema reveals deeply conserved gene regulatory networks.</title>
        <authorList>
            <person name="Dillman A.R."/>
            <person name="Macchietto M."/>
            <person name="Porter C.F."/>
            <person name="Rogers A."/>
            <person name="Williams B."/>
            <person name="Antoshechkin I."/>
            <person name="Lee M.M."/>
            <person name="Goodwin Z."/>
            <person name="Lu X."/>
            <person name="Lewis E.E."/>
            <person name="Goodrich-Blair H."/>
            <person name="Stock S.P."/>
            <person name="Adams B.J."/>
            <person name="Sternberg P.W."/>
            <person name="Mortazavi A."/>
        </authorList>
    </citation>
    <scope>NUCLEOTIDE SEQUENCE [LARGE SCALE GENOMIC DNA]</scope>
    <source>
        <strain evidence="3 4">ALL</strain>
    </source>
</reference>
<sequence>MTVSSMFSMLATVSVVMFHIVFLSRIVALVASVVELRPVFLFALSVTLLVAGVVPEAKLGAVVPAEDVASESSLVATVTLVGAEVGEHRGDDDGEEREGEAEGRHFGDEEREKGLKTMTNWRWNPSKHNFIADFLQYDSGSSSGEKLSELQLFGADFVDVEHLRLRNIGRCNTLKSANPGLALPAEMFLKQKSEPKSRLGWSISAWHEICELIIARFPSLEKFLISQLLPYYAFYAVI</sequence>